<comment type="catalytic activity">
    <reaction evidence="1">
        <text>S-ubiquitinyl-[E2 ubiquitin-conjugating enzyme]-L-cysteine + [acceptor protein]-L-lysine = [E2 ubiquitin-conjugating enzyme]-L-cysteine + N(6)-ubiquitinyl-[acceptor protein]-L-lysine.</text>
        <dbReference type="EC" id="2.3.2.27"/>
    </reaction>
</comment>
<dbReference type="InterPro" id="IPR057425">
    <property type="entry name" value="DUF2921_N"/>
</dbReference>
<evidence type="ECO:0000256" key="9">
    <source>
        <dbReference type="ARBA" id="ARBA00023136"/>
    </source>
</evidence>
<organism evidence="13 14">
    <name type="scientific">Oldenlandia corymbosa var. corymbosa</name>
    <dbReference type="NCBI Taxonomy" id="529605"/>
    <lineage>
        <taxon>Eukaryota</taxon>
        <taxon>Viridiplantae</taxon>
        <taxon>Streptophyta</taxon>
        <taxon>Embryophyta</taxon>
        <taxon>Tracheophyta</taxon>
        <taxon>Spermatophyta</taxon>
        <taxon>Magnoliopsida</taxon>
        <taxon>eudicotyledons</taxon>
        <taxon>Gunneridae</taxon>
        <taxon>Pentapetalae</taxon>
        <taxon>asterids</taxon>
        <taxon>lamiids</taxon>
        <taxon>Gentianales</taxon>
        <taxon>Rubiaceae</taxon>
        <taxon>Rubioideae</taxon>
        <taxon>Spermacoceae</taxon>
        <taxon>Hedyotis-Oldenlandia complex</taxon>
        <taxon>Oldenlandia</taxon>
    </lineage>
</organism>
<dbReference type="InterPro" id="IPR021319">
    <property type="entry name" value="DUF2921"/>
</dbReference>
<evidence type="ECO:0000259" key="12">
    <source>
        <dbReference type="Pfam" id="PF25333"/>
    </source>
</evidence>
<evidence type="ECO:0000259" key="11">
    <source>
        <dbReference type="Pfam" id="PF11145"/>
    </source>
</evidence>
<feature type="domain" description="DUF2921" evidence="12">
    <location>
        <begin position="318"/>
        <end position="436"/>
    </location>
</feature>
<evidence type="ECO:0000256" key="8">
    <source>
        <dbReference type="ARBA" id="ARBA00022989"/>
    </source>
</evidence>
<keyword evidence="7" id="KW-0833">Ubl conjugation pathway</keyword>
<dbReference type="Proteomes" id="UP001161247">
    <property type="component" value="Chromosome 1"/>
</dbReference>
<feature type="domain" description="DUF2921" evidence="12">
    <location>
        <begin position="473"/>
        <end position="638"/>
    </location>
</feature>
<dbReference type="AlphaFoldDB" id="A0AAV1BY43"/>
<dbReference type="GO" id="GO:0012505">
    <property type="term" value="C:endomembrane system"/>
    <property type="evidence" value="ECO:0007669"/>
    <property type="project" value="UniProtKB-SubCell"/>
</dbReference>
<feature type="domain" description="DUF2921" evidence="12">
    <location>
        <begin position="76"/>
        <end position="244"/>
    </location>
</feature>
<evidence type="ECO:0000256" key="5">
    <source>
        <dbReference type="ARBA" id="ARBA00022679"/>
    </source>
</evidence>
<name>A0AAV1BY43_OLDCO</name>
<dbReference type="EC" id="2.3.2.27" evidence="4"/>
<keyword evidence="5" id="KW-0808">Transferase</keyword>
<accession>A0AAV1BY43</accession>
<dbReference type="PANTHER" id="PTHR33389:SF22">
    <property type="entry name" value="FAMILY PROTEIN, PUTATIVE (DUF2921)-RELATED"/>
    <property type="match status" value="1"/>
</dbReference>
<keyword evidence="6 10" id="KW-0812">Transmembrane</keyword>
<evidence type="ECO:0000256" key="6">
    <source>
        <dbReference type="ARBA" id="ARBA00022692"/>
    </source>
</evidence>
<sequence length="945" mass="107748">MASSSSSTSSPPPSHLNPVNRNRFTPRIFLPAGWLQHFHKVHITAFHLLILLFLICPTTIAAAETKNHRNSYSLYCNDVVPESPSSPTPLTDPIVLTIWHAQFTDSAGRTQITPSRVTSPNQVFFRSSRAYKTPNDGVFKFDAAITLRRYRFPGHPLNTTRRGLRLVHYRPPRIPVDSSYYRSGSHDFTLSGFWNSTSGKLCMVGSGFEGRYGSLFSVFKLHYPDKSDIFNTFINGTLDIYNAGGDHVETLVILGVNLRNYEFQLISKAMEENSFQPCDNVSNVSLTLERANELCLLIHKAGVFELEYKDDCDRVNCDILQSGRSNVTLPSSVFFNEVECWESGFVRYLLGFMSNGARSNFNPNATVTAEGKWEHDKRRLDMVACRMLDGKGTVGDCSIRLSLRLPMFYNLRGRDFIVGEIWSSRRQDETGYFGRVKFRSRINRDLRHDGVQYEYTEIEKVKQSYAQKMITRGKGGNFPEATSRDMRFNMLVRTQNGHVFGFASPLFVDDKSFTPDGVFGQVESRGRHIKKSPSNLVNISYELSFRPLDGLNITELPQFSSVRISAEGIYNSKTGQLYMVGCMRVPVPYAKFGRNASLDCEIFVEMQYPPLEAKGGSTIKGTIKSTRMKSDPLYFEPLQISSHSLYYNQVKESIWRMDLEMTMVLVSNTLACIFVGLQLYYVQKHPEMLPFISIIMLTVLTLAHMIPLLLNFEALFLSNRKQNVYLGTDGWIEVNEVLVRVITMVAFLLEFRLLQLTWSAKTKIEGQKSLWISEKKVLFLCLPLYLGGGLIAWFAHLASKPHGRTLMVLRPVLQQRQSFWGGFKAYAGLIRDGFLIPQILFNSFCDNKERSLAPSFYLGTSLVRMLPHVYDLYRAHSSTFSVRMIYGNPKMDYYSTAWDIVICILGFLFAFLIYLQQRFGGRCFLPKRFKQNIVYEKVPVVGIDT</sequence>
<dbReference type="Pfam" id="PF25333">
    <property type="entry name" value="DUF2921_N"/>
    <property type="match status" value="3"/>
</dbReference>
<evidence type="ECO:0000256" key="2">
    <source>
        <dbReference type="ARBA" id="ARBA00004127"/>
    </source>
</evidence>
<protein>
    <recommendedName>
        <fullName evidence="4">RING-type E3 ubiquitin transferase</fullName>
        <ecNumber evidence="4">2.3.2.27</ecNumber>
    </recommendedName>
</protein>
<evidence type="ECO:0000256" key="1">
    <source>
        <dbReference type="ARBA" id="ARBA00000900"/>
    </source>
</evidence>
<evidence type="ECO:0000256" key="10">
    <source>
        <dbReference type="SAM" id="Phobius"/>
    </source>
</evidence>
<feature type="transmembrane region" description="Helical" evidence="10">
    <location>
        <begin position="777"/>
        <end position="798"/>
    </location>
</feature>
<comment type="pathway">
    <text evidence="3">Protein modification; protein ubiquitination.</text>
</comment>
<keyword evidence="8 10" id="KW-1133">Transmembrane helix</keyword>
<keyword evidence="14" id="KW-1185">Reference proteome</keyword>
<comment type="subcellular location">
    <subcellularLocation>
        <location evidence="2">Endomembrane system</location>
        <topology evidence="2">Multi-pass membrane protein</topology>
    </subcellularLocation>
</comment>
<feature type="transmembrane region" description="Helical" evidence="10">
    <location>
        <begin position="45"/>
        <end position="63"/>
    </location>
</feature>
<feature type="transmembrane region" description="Helical" evidence="10">
    <location>
        <begin position="661"/>
        <end position="682"/>
    </location>
</feature>
<feature type="domain" description="SWEET-like" evidence="11">
    <location>
        <begin position="649"/>
        <end position="929"/>
    </location>
</feature>
<feature type="transmembrane region" description="Helical" evidence="10">
    <location>
        <begin position="694"/>
        <end position="717"/>
    </location>
</feature>
<dbReference type="EMBL" id="OX459118">
    <property type="protein sequence ID" value="CAI9087447.1"/>
    <property type="molecule type" value="Genomic_DNA"/>
</dbReference>
<evidence type="ECO:0000313" key="13">
    <source>
        <dbReference type="EMBL" id="CAI9087447.1"/>
    </source>
</evidence>
<evidence type="ECO:0000256" key="4">
    <source>
        <dbReference type="ARBA" id="ARBA00012483"/>
    </source>
</evidence>
<gene>
    <name evidence="13" type="ORF">OLC1_LOCUS282</name>
</gene>
<dbReference type="GO" id="GO:0061630">
    <property type="term" value="F:ubiquitin protein ligase activity"/>
    <property type="evidence" value="ECO:0007669"/>
    <property type="project" value="UniProtKB-EC"/>
</dbReference>
<feature type="transmembrane region" description="Helical" evidence="10">
    <location>
        <begin position="893"/>
        <end position="915"/>
    </location>
</feature>
<evidence type="ECO:0000256" key="7">
    <source>
        <dbReference type="ARBA" id="ARBA00022786"/>
    </source>
</evidence>
<evidence type="ECO:0000313" key="14">
    <source>
        <dbReference type="Proteomes" id="UP001161247"/>
    </source>
</evidence>
<proteinExistence type="predicted"/>
<evidence type="ECO:0000256" key="3">
    <source>
        <dbReference type="ARBA" id="ARBA00004906"/>
    </source>
</evidence>
<dbReference type="PANTHER" id="PTHR33389">
    <property type="entry name" value="FAMILY PROTEIN, PUTATIVE (DUF2921)-RELATED"/>
    <property type="match status" value="1"/>
</dbReference>
<dbReference type="Pfam" id="PF11145">
    <property type="entry name" value="DUF2921"/>
    <property type="match status" value="1"/>
</dbReference>
<reference evidence="13" key="1">
    <citation type="submission" date="2023-03" db="EMBL/GenBank/DDBJ databases">
        <authorList>
            <person name="Julca I."/>
        </authorList>
    </citation>
    <scope>NUCLEOTIDE SEQUENCE</scope>
</reference>
<keyword evidence="9 10" id="KW-0472">Membrane</keyword>